<dbReference type="Pfam" id="PF11158">
    <property type="entry name" value="DUF2938"/>
    <property type="match status" value="1"/>
</dbReference>
<keyword evidence="1" id="KW-1133">Transmembrane helix</keyword>
<keyword evidence="1" id="KW-0472">Membrane</keyword>
<proteinExistence type="predicted"/>
<feature type="transmembrane region" description="Helical" evidence="1">
    <location>
        <begin position="153"/>
        <end position="172"/>
    </location>
</feature>
<dbReference type="InterPro" id="IPR021329">
    <property type="entry name" value="DUF2938"/>
</dbReference>
<protein>
    <submittedName>
        <fullName evidence="2">DUF2938 domain-containing protein</fullName>
    </submittedName>
</protein>
<organism evidence="2 3">
    <name type="scientific">Pendulispora albinea</name>
    <dbReference type="NCBI Taxonomy" id="2741071"/>
    <lineage>
        <taxon>Bacteria</taxon>
        <taxon>Pseudomonadati</taxon>
        <taxon>Myxococcota</taxon>
        <taxon>Myxococcia</taxon>
        <taxon>Myxococcales</taxon>
        <taxon>Sorangiineae</taxon>
        <taxon>Pendulisporaceae</taxon>
        <taxon>Pendulispora</taxon>
    </lineage>
</organism>
<evidence type="ECO:0000256" key="1">
    <source>
        <dbReference type="SAM" id="Phobius"/>
    </source>
</evidence>
<evidence type="ECO:0000313" key="3">
    <source>
        <dbReference type="Proteomes" id="UP001370348"/>
    </source>
</evidence>
<feature type="transmembrane region" description="Helical" evidence="1">
    <location>
        <begin position="110"/>
        <end position="132"/>
    </location>
</feature>
<keyword evidence="3" id="KW-1185">Reference proteome</keyword>
<dbReference type="RefSeq" id="WP_394825810.1">
    <property type="nucleotide sequence ID" value="NZ_CP089984.1"/>
</dbReference>
<feature type="transmembrane region" description="Helical" evidence="1">
    <location>
        <begin position="12"/>
        <end position="32"/>
    </location>
</feature>
<dbReference type="Proteomes" id="UP001370348">
    <property type="component" value="Chromosome"/>
</dbReference>
<dbReference type="EMBL" id="CP089984">
    <property type="protein sequence ID" value="WXB16181.1"/>
    <property type="molecule type" value="Genomic_DNA"/>
</dbReference>
<feature type="transmembrane region" description="Helical" evidence="1">
    <location>
        <begin position="75"/>
        <end position="98"/>
    </location>
</feature>
<keyword evidence="1" id="KW-0812">Transmembrane</keyword>
<sequence>MPSETNEGLEFIVRAALIGIGATAVMDLWAIFLKRAFGVLSLDYRLLGRWLGHLPSGQLVHESIAKARPVAGERILGWGAHYLIGVTFSTLLLTAWGLEWARSPTLLPALFIGIITIVAPFFILQPGMGAGVAASKTPKPNVARLKSLGAHSAFGFGLYVAASLTASILHGLL</sequence>
<gene>
    <name evidence="2" type="ORF">LZC94_02650</name>
</gene>
<name>A0ABZ2M4E6_9BACT</name>
<evidence type="ECO:0000313" key="2">
    <source>
        <dbReference type="EMBL" id="WXB16181.1"/>
    </source>
</evidence>
<accession>A0ABZ2M4E6</accession>
<reference evidence="2 3" key="1">
    <citation type="submission" date="2021-12" db="EMBL/GenBank/DDBJ databases">
        <title>Discovery of the Pendulisporaceae a myxobacterial family with distinct sporulation behavior and unique specialized metabolism.</title>
        <authorList>
            <person name="Garcia R."/>
            <person name="Popoff A."/>
            <person name="Bader C.D."/>
            <person name="Loehr J."/>
            <person name="Walesch S."/>
            <person name="Walt C."/>
            <person name="Boldt J."/>
            <person name="Bunk B."/>
            <person name="Haeckl F.J.F.P.J."/>
            <person name="Gunesch A.P."/>
            <person name="Birkelbach J."/>
            <person name="Nuebel U."/>
            <person name="Pietschmann T."/>
            <person name="Bach T."/>
            <person name="Mueller R."/>
        </authorList>
    </citation>
    <scope>NUCLEOTIDE SEQUENCE [LARGE SCALE GENOMIC DNA]</scope>
    <source>
        <strain evidence="2 3">MSr11954</strain>
    </source>
</reference>